<dbReference type="Proteomes" id="UP000694564">
    <property type="component" value="Chromosome 10"/>
</dbReference>
<dbReference type="Ensembl" id="ENSSVLT00005028472.1">
    <property type="protein sequence ID" value="ENSSVLP00005025609.1"/>
    <property type="gene ID" value="ENSSVLG00005020132.1"/>
</dbReference>
<keyword evidence="3" id="KW-1185">Reference proteome</keyword>
<dbReference type="GO" id="GO:0008518">
    <property type="term" value="F:folate:monoatomic anion antiporter activity"/>
    <property type="evidence" value="ECO:0007669"/>
    <property type="project" value="TreeGrafter"/>
</dbReference>
<dbReference type="AlphaFoldDB" id="A0A8D2JPM8"/>
<reference evidence="2" key="2">
    <citation type="submission" date="2025-09" db="UniProtKB">
        <authorList>
            <consortium name="Ensembl"/>
        </authorList>
    </citation>
    <scope>IDENTIFICATION</scope>
</reference>
<comment type="similarity">
    <text evidence="1">Belongs to the reduced folate carrier (RFC) transporter (TC 2.A.48) family.</text>
</comment>
<name>A0A8D2JPM8_SCIVU</name>
<dbReference type="PANTHER" id="PTHR10686:SF12">
    <property type="entry name" value="REDUCED FOLATE TRANSPORTER"/>
    <property type="match status" value="1"/>
</dbReference>
<dbReference type="GO" id="GO:0005542">
    <property type="term" value="F:folic acid binding"/>
    <property type="evidence" value="ECO:0007669"/>
    <property type="project" value="TreeGrafter"/>
</dbReference>
<evidence type="ECO:0000313" key="2">
    <source>
        <dbReference type="Ensembl" id="ENSSVLP00005025609.1"/>
    </source>
</evidence>
<dbReference type="GeneTree" id="ENSGT00950000183022"/>
<dbReference type="GO" id="GO:0016324">
    <property type="term" value="C:apical plasma membrane"/>
    <property type="evidence" value="ECO:0007669"/>
    <property type="project" value="TreeGrafter"/>
</dbReference>
<dbReference type="GO" id="GO:0016323">
    <property type="term" value="C:basolateral plasma membrane"/>
    <property type="evidence" value="ECO:0007669"/>
    <property type="project" value="TreeGrafter"/>
</dbReference>
<dbReference type="GO" id="GO:0098838">
    <property type="term" value="P:folate transmembrane transport"/>
    <property type="evidence" value="ECO:0007669"/>
    <property type="project" value="TreeGrafter"/>
</dbReference>
<evidence type="ECO:0000313" key="3">
    <source>
        <dbReference type="Proteomes" id="UP000694564"/>
    </source>
</evidence>
<dbReference type="InterPro" id="IPR002666">
    <property type="entry name" value="Folate_carrier"/>
</dbReference>
<sequence length="147" mass="16376">MCPIHPPKVPGPCCKASLQGWQSWRCLVFYLCFYGFMAQMRPGESFITPYLLGPDKNFTPEQVTNEVIPVLPYSYLAVLVPVFLLTDYLRYKPVLLLQGLSFCPALPLGVACTEPSCPLHRRLGSPGSWDHTQCLLSHPDHTGGMPP</sequence>
<accession>A0A8D2JPM8</accession>
<dbReference type="PANTHER" id="PTHR10686">
    <property type="entry name" value="FOLATE TRANSPORTER"/>
    <property type="match status" value="1"/>
</dbReference>
<gene>
    <name evidence="2" type="primary">SLC19A1</name>
</gene>
<proteinExistence type="inferred from homology"/>
<evidence type="ECO:0000256" key="1">
    <source>
        <dbReference type="ARBA" id="ARBA00005773"/>
    </source>
</evidence>
<reference evidence="2" key="1">
    <citation type="submission" date="2025-08" db="UniProtKB">
        <authorList>
            <consortium name="Ensembl"/>
        </authorList>
    </citation>
    <scope>IDENTIFICATION</scope>
</reference>
<protein>
    <submittedName>
        <fullName evidence="2">Solute carrier family 19 member 1</fullName>
    </submittedName>
</protein>
<organism evidence="2 3">
    <name type="scientific">Sciurus vulgaris</name>
    <name type="common">Eurasian red squirrel</name>
    <dbReference type="NCBI Taxonomy" id="55149"/>
    <lineage>
        <taxon>Eukaryota</taxon>
        <taxon>Metazoa</taxon>
        <taxon>Chordata</taxon>
        <taxon>Craniata</taxon>
        <taxon>Vertebrata</taxon>
        <taxon>Euteleostomi</taxon>
        <taxon>Mammalia</taxon>
        <taxon>Eutheria</taxon>
        <taxon>Euarchontoglires</taxon>
        <taxon>Glires</taxon>
        <taxon>Rodentia</taxon>
        <taxon>Sciuromorpha</taxon>
        <taxon>Sciuridae</taxon>
        <taxon>Sciurinae</taxon>
        <taxon>Sciurini</taxon>
        <taxon>Sciurus</taxon>
    </lineage>
</organism>
<dbReference type="Pfam" id="PF01770">
    <property type="entry name" value="Folate_carrier"/>
    <property type="match status" value="1"/>
</dbReference>
<dbReference type="OrthoDB" id="18814at2759"/>